<keyword evidence="1 3" id="KW-0547">Nucleotide-binding</keyword>
<dbReference type="InterPro" id="IPR027417">
    <property type="entry name" value="P-loop_NTPase"/>
</dbReference>
<evidence type="ECO:0000313" key="7">
    <source>
        <dbReference type="Proteomes" id="UP000516656"/>
    </source>
</evidence>
<dbReference type="GO" id="GO:0005737">
    <property type="term" value="C:cytoplasm"/>
    <property type="evidence" value="ECO:0007669"/>
    <property type="project" value="UniProtKB-SubCell"/>
</dbReference>
<dbReference type="Proteomes" id="UP000516656">
    <property type="component" value="Chromosome 1"/>
</dbReference>
<comment type="subunit">
    <text evidence="3">Interacts with FtsZ.</text>
</comment>
<dbReference type="GO" id="GO:0016887">
    <property type="term" value="F:ATP hydrolysis activity"/>
    <property type="evidence" value="ECO:0007669"/>
    <property type="project" value="UniProtKB-UniRule"/>
</dbReference>
<comment type="function">
    <text evidence="3">Reduces the stability of FtsZ polymers in the presence of ATP.</text>
</comment>
<dbReference type="PANTHER" id="PTHR12169:SF6">
    <property type="entry name" value="AFG1-LIKE ATPASE"/>
    <property type="match status" value="1"/>
</dbReference>
<evidence type="ECO:0000313" key="6">
    <source>
        <dbReference type="Proteomes" id="UP000218676"/>
    </source>
</evidence>
<dbReference type="PANTHER" id="PTHR12169">
    <property type="entry name" value="ATPASE N2B"/>
    <property type="match status" value="1"/>
</dbReference>
<dbReference type="Pfam" id="PF03969">
    <property type="entry name" value="AFG1_ATPase"/>
    <property type="match status" value="1"/>
</dbReference>
<dbReference type="EMBL" id="CP061854">
    <property type="protein sequence ID" value="QOD56846.1"/>
    <property type="molecule type" value="Genomic_DNA"/>
</dbReference>
<keyword evidence="3" id="KW-0378">Hydrolase</keyword>
<dbReference type="RefSeq" id="WP_086957286.1">
    <property type="nucleotide sequence ID" value="NZ_AP018045.1"/>
</dbReference>
<evidence type="ECO:0000313" key="5">
    <source>
        <dbReference type="EMBL" id="QOD56846.1"/>
    </source>
</evidence>
<reference evidence="6" key="2">
    <citation type="submission" date="2017-05" db="EMBL/GenBank/DDBJ databases">
        <title>Whole genome sequence of fish pathogenic bacteria, Photobacterium damselae subsp. piscicida, strain 91-197, isolated from hybrid striped bass (Morone sp.) in USA.</title>
        <authorList>
            <person name="Teru Y."/>
            <person name="Hikima J."/>
            <person name="Kono T."/>
            <person name="Sakai M."/>
            <person name="Takano T."/>
            <person name="Hawke J.P."/>
            <person name="Takeyama H."/>
            <person name="Aoki T."/>
        </authorList>
    </citation>
    <scope>NUCLEOTIDE SEQUENCE [LARGE SCALE GENOMIC DNA]</scope>
    <source>
        <strain evidence="6">91-197</strain>
    </source>
</reference>
<reference evidence="4" key="1">
    <citation type="journal article" date="2017" name="Genome Announc.">
        <title>Whole-Genome Sequence of Photobacterium damselae subsp. piscicida Strain 91-197, Isolated from Hybrid Striped Bass (Morone sp.) in the United States.</title>
        <authorList>
            <person name="Teru Y."/>
            <person name="Hikima J."/>
            <person name="Kono T."/>
            <person name="Sakai M."/>
            <person name="Takano T."/>
            <person name="Hawke J.P."/>
            <person name="Takeyama H."/>
            <person name="Aoki T."/>
        </authorList>
    </citation>
    <scope>NUCLEOTIDE SEQUENCE</scope>
    <source>
        <strain evidence="4">91-197</strain>
    </source>
</reference>
<dbReference type="InterPro" id="IPR030870">
    <property type="entry name" value="ZapE"/>
</dbReference>
<dbReference type="NCBIfam" id="NF040713">
    <property type="entry name" value="ZapE"/>
    <property type="match status" value="1"/>
</dbReference>
<keyword evidence="2 3" id="KW-0067">ATP-binding</keyword>
<reference evidence="5 7" key="3">
    <citation type="submission" date="2020-09" db="EMBL/GenBank/DDBJ databases">
        <title>Complete, closed and curated genome sequences of Photobacterium damselae subsp. piscicida isolates from Australia indicate localised evolution and additional plasmid-borne pathogenicity mechanisms.</title>
        <authorList>
            <person name="Baseggio L."/>
            <person name="Silayeva O."/>
            <person name="Buller N."/>
            <person name="Landos M."/>
            <person name="Engelstaedter J."/>
            <person name="Barnes A.C."/>
        </authorList>
    </citation>
    <scope>NUCLEOTIDE SEQUENCE [LARGE SCALE GENOMIC DNA]</scope>
    <source>
        <strain evidence="5 7">AS-16-0540-1</strain>
    </source>
</reference>
<gene>
    <name evidence="3" type="primary">zapE</name>
    <name evidence="5" type="ORF">IC627_01850</name>
    <name evidence="4" type="ORF">PDPUS_1_02873</name>
</gene>
<name>A0A1V1V6L5_PHODP</name>
<feature type="binding site" evidence="3">
    <location>
        <begin position="71"/>
        <end position="78"/>
    </location>
    <ligand>
        <name>ATP</name>
        <dbReference type="ChEBI" id="CHEBI:30616"/>
    </ligand>
</feature>
<dbReference type="GO" id="GO:0005524">
    <property type="term" value="F:ATP binding"/>
    <property type="evidence" value="ECO:0007669"/>
    <property type="project" value="UniProtKB-UniRule"/>
</dbReference>
<keyword evidence="3" id="KW-0963">Cytoplasm</keyword>
<evidence type="ECO:0000256" key="3">
    <source>
        <dbReference type="HAMAP-Rule" id="MF_01919"/>
    </source>
</evidence>
<dbReference type="SUPFAM" id="SSF52540">
    <property type="entry name" value="P-loop containing nucleoside triphosphate hydrolases"/>
    <property type="match status" value="1"/>
</dbReference>
<dbReference type="AlphaFoldDB" id="A0A1V1V6L5"/>
<evidence type="ECO:0000256" key="2">
    <source>
        <dbReference type="ARBA" id="ARBA00022840"/>
    </source>
</evidence>
<keyword evidence="3" id="KW-0131">Cell cycle</keyword>
<dbReference type="GO" id="GO:0051301">
    <property type="term" value="P:cell division"/>
    <property type="evidence" value="ECO:0007669"/>
    <property type="project" value="UniProtKB-UniRule"/>
</dbReference>
<sequence>MTPIEKYQLDLKQPDFVVDPYQAAVIEQFDELYQNLLQQKPEQAKVSFWHQWFPPSQQAKSVPIKGLYLWGGVGRGKTYLMDLFFETLPTQRKQRIHFHRFMQYVHRQLGQLEQQVDPLKEVAKTLNKQIDVLCFDEFFVSDITDAMILANLFEALFEQGIILVATSNIPPHDLYRNGLQRARFLPTIALIEQHCQVIHLDSPTDYRLRQLEQAKLFYYPLTDVVAEQLQQAFISLSREPRIYGQPIHINNRAIATLGQASDVLHCQFSALCQTARSANDYIEIARLYHTVIVEGIPVMDDGQNDAMRRFIALVDEFYERRVKLLISYQISIEHMYQGTLLRFEFERCCSRLIEMQSHDYLAQQHRP</sequence>
<dbReference type="GO" id="GO:0032153">
    <property type="term" value="C:cell division site"/>
    <property type="evidence" value="ECO:0007669"/>
    <property type="project" value="TreeGrafter"/>
</dbReference>
<protein>
    <recommendedName>
        <fullName evidence="3">Cell division protein ZapE</fullName>
    </recommendedName>
    <alternativeName>
        <fullName evidence="3">Z ring-associated protein ZapE</fullName>
    </alternativeName>
</protein>
<dbReference type="EMBL" id="AP018045">
    <property type="protein sequence ID" value="BAX54247.1"/>
    <property type="molecule type" value="Genomic_DNA"/>
</dbReference>
<evidence type="ECO:0000256" key="1">
    <source>
        <dbReference type="ARBA" id="ARBA00022741"/>
    </source>
</evidence>
<organism evidence="4 6">
    <name type="scientific">Photobacterium damsela subsp. piscicida</name>
    <name type="common">Pasteurella piscicida</name>
    <dbReference type="NCBI Taxonomy" id="38294"/>
    <lineage>
        <taxon>Bacteria</taxon>
        <taxon>Pseudomonadati</taxon>
        <taxon>Pseudomonadota</taxon>
        <taxon>Gammaproteobacteria</taxon>
        <taxon>Vibrionales</taxon>
        <taxon>Vibrionaceae</taxon>
        <taxon>Photobacterium</taxon>
    </lineage>
</organism>
<evidence type="ECO:0000313" key="4">
    <source>
        <dbReference type="EMBL" id="BAX54247.1"/>
    </source>
</evidence>
<dbReference type="HAMAP" id="MF_01919">
    <property type="entry name" value="ZapE"/>
    <property type="match status" value="1"/>
</dbReference>
<dbReference type="Gene3D" id="3.40.50.300">
    <property type="entry name" value="P-loop containing nucleotide triphosphate hydrolases"/>
    <property type="match status" value="1"/>
</dbReference>
<dbReference type="Proteomes" id="UP000218676">
    <property type="component" value="Chromosome 1"/>
</dbReference>
<comment type="subcellular location">
    <subcellularLocation>
        <location evidence="3">Cytoplasm</location>
    </subcellularLocation>
</comment>
<accession>A0A1V1V6L5</accession>
<dbReference type="InterPro" id="IPR005654">
    <property type="entry name" value="ATPase_AFG1-like"/>
</dbReference>
<keyword evidence="3" id="KW-0132">Cell division</keyword>
<comment type="similarity">
    <text evidence="3">Belongs to the AFG1 ATPase family. ZapE subfamily.</text>
</comment>
<proteinExistence type="inferred from homology"/>